<dbReference type="AlphaFoldDB" id="A0A915J2N3"/>
<dbReference type="WBParaSite" id="nRc.2.0.1.t20133-RA">
    <property type="protein sequence ID" value="nRc.2.0.1.t20133-RA"/>
    <property type="gene ID" value="nRc.2.0.1.g20133"/>
</dbReference>
<evidence type="ECO:0000313" key="2">
    <source>
        <dbReference type="WBParaSite" id="nRc.2.0.1.t20133-RA"/>
    </source>
</evidence>
<dbReference type="Proteomes" id="UP000887565">
    <property type="component" value="Unplaced"/>
</dbReference>
<proteinExistence type="predicted"/>
<accession>A0A915J2N3</accession>
<keyword evidence="1" id="KW-1185">Reference proteome</keyword>
<reference evidence="2" key="1">
    <citation type="submission" date="2022-11" db="UniProtKB">
        <authorList>
            <consortium name="WormBaseParasite"/>
        </authorList>
    </citation>
    <scope>IDENTIFICATION</scope>
</reference>
<sequence>MSKKEKGLLRIGQDFFGWSRGRAGPREGLGTHDTAEFAWKCCLIDGQVNYLQHQLQRRCDYCMSEISELHHDCNNLVAV</sequence>
<name>A0A915J2N3_ROMCU</name>
<protein>
    <submittedName>
        <fullName evidence="2">Phorbol-ester/DAG-type domain-containing protein</fullName>
    </submittedName>
</protein>
<evidence type="ECO:0000313" key="1">
    <source>
        <dbReference type="Proteomes" id="UP000887565"/>
    </source>
</evidence>
<organism evidence="1 2">
    <name type="scientific">Romanomermis culicivorax</name>
    <name type="common">Nematode worm</name>
    <dbReference type="NCBI Taxonomy" id="13658"/>
    <lineage>
        <taxon>Eukaryota</taxon>
        <taxon>Metazoa</taxon>
        <taxon>Ecdysozoa</taxon>
        <taxon>Nematoda</taxon>
        <taxon>Enoplea</taxon>
        <taxon>Dorylaimia</taxon>
        <taxon>Mermithida</taxon>
        <taxon>Mermithoidea</taxon>
        <taxon>Mermithidae</taxon>
        <taxon>Romanomermis</taxon>
    </lineage>
</organism>